<evidence type="ECO:0000313" key="1">
    <source>
        <dbReference type="EMBL" id="NEW07312.1"/>
    </source>
</evidence>
<name>A0A6G3ZYV2_9BACL</name>
<dbReference type="EMBL" id="JAAIKC010000005">
    <property type="protein sequence ID" value="NEW07312.1"/>
    <property type="molecule type" value="Genomic_DNA"/>
</dbReference>
<protein>
    <submittedName>
        <fullName evidence="1">Uncharacterized protein</fullName>
    </submittedName>
</protein>
<dbReference type="RefSeq" id="WP_163948072.1">
    <property type="nucleotide sequence ID" value="NZ_JAAIKC010000005.1"/>
</dbReference>
<organism evidence="1">
    <name type="scientific">Paenibacillus sp. SYP-B3998</name>
    <dbReference type="NCBI Taxonomy" id="2678564"/>
    <lineage>
        <taxon>Bacteria</taxon>
        <taxon>Bacillati</taxon>
        <taxon>Bacillota</taxon>
        <taxon>Bacilli</taxon>
        <taxon>Bacillales</taxon>
        <taxon>Paenibacillaceae</taxon>
        <taxon>Paenibacillus</taxon>
    </lineage>
</organism>
<proteinExistence type="predicted"/>
<dbReference type="AlphaFoldDB" id="A0A6G3ZYV2"/>
<reference evidence="1" key="1">
    <citation type="submission" date="2020-02" db="EMBL/GenBank/DDBJ databases">
        <authorList>
            <person name="Shen X.-R."/>
            <person name="Zhang Y.-X."/>
        </authorList>
    </citation>
    <scope>NUCLEOTIDE SEQUENCE</scope>
    <source>
        <strain evidence="1">SYP-B3998</strain>
    </source>
</reference>
<sequence length="64" mass="7337">MTEAGTLSHERKVSTYRVQELKQTFHDGDLRYARKAAHRVGVVAARMSGQHQLHAEIFNTLPYK</sequence>
<comment type="caution">
    <text evidence="1">The sequence shown here is derived from an EMBL/GenBank/DDBJ whole genome shotgun (WGS) entry which is preliminary data.</text>
</comment>
<accession>A0A6G3ZYV2</accession>
<gene>
    <name evidence="1" type="ORF">GK047_15000</name>
</gene>